<reference evidence="2 3" key="1">
    <citation type="submission" date="2018-08" db="EMBL/GenBank/DDBJ databases">
        <title>Meiothermus terrae DSM 26712 genome sequencing project.</title>
        <authorList>
            <person name="Da Costa M.S."/>
            <person name="Albuquerque L."/>
            <person name="Raposo P."/>
            <person name="Froufe H.J.C."/>
            <person name="Barroso C.S."/>
            <person name="Egas C."/>
        </authorList>
    </citation>
    <scope>NUCLEOTIDE SEQUENCE [LARGE SCALE GENOMIC DNA]</scope>
    <source>
        <strain evidence="2 3">DSM 26712</strain>
    </source>
</reference>
<organism evidence="2 3">
    <name type="scientific">Calidithermus terrae</name>
    <dbReference type="NCBI Taxonomy" id="1408545"/>
    <lineage>
        <taxon>Bacteria</taxon>
        <taxon>Thermotogati</taxon>
        <taxon>Deinococcota</taxon>
        <taxon>Deinococci</taxon>
        <taxon>Thermales</taxon>
        <taxon>Thermaceae</taxon>
        <taxon>Calidithermus</taxon>
    </lineage>
</organism>
<dbReference type="AlphaFoldDB" id="A0A399EEA0"/>
<protein>
    <submittedName>
        <fullName evidence="2">Uncharacterized protein</fullName>
    </submittedName>
</protein>
<evidence type="ECO:0000256" key="1">
    <source>
        <dbReference type="SAM" id="Phobius"/>
    </source>
</evidence>
<keyword evidence="1" id="KW-0812">Transmembrane</keyword>
<sequence length="237" mass="25106">MIGRTLPRAVSGPILLVAWGVWLAGLVAVHGMLPLGTAIANLLAAQGLYSMARRMPQGLALVLQGLALGLAVLALGDLALTYHWLFGVRASLDPLFLSGTAVFGVAGAGLPWAVERLGLHRRGSALRVSALAAGGAGVLTAAVTRLELPTPVQPVYYFVPFFLTLLLLLEVRGMINDRIKQALRNVVWALVLVGAARVVALFAGDQDYGSNLNLLNQALYGLFWLGGMSLMAWNTSR</sequence>
<dbReference type="Proteomes" id="UP000265715">
    <property type="component" value="Unassembled WGS sequence"/>
</dbReference>
<evidence type="ECO:0000313" key="2">
    <source>
        <dbReference type="EMBL" id="RIH82116.1"/>
    </source>
</evidence>
<feature type="transmembrane region" description="Helical" evidence="1">
    <location>
        <begin position="125"/>
        <end position="143"/>
    </location>
</feature>
<dbReference type="RefSeq" id="WP_119315791.1">
    <property type="nucleotide sequence ID" value="NZ_QXDL01000134.1"/>
</dbReference>
<feature type="transmembrane region" description="Helical" evidence="1">
    <location>
        <begin position="20"/>
        <end position="45"/>
    </location>
</feature>
<accession>A0A399EEA0</accession>
<proteinExistence type="predicted"/>
<keyword evidence="1" id="KW-0472">Membrane</keyword>
<name>A0A399EEA0_9DEIN</name>
<dbReference type="EMBL" id="QXDL01000134">
    <property type="protein sequence ID" value="RIH82116.1"/>
    <property type="molecule type" value="Genomic_DNA"/>
</dbReference>
<evidence type="ECO:0000313" key="3">
    <source>
        <dbReference type="Proteomes" id="UP000265715"/>
    </source>
</evidence>
<feature type="transmembrane region" description="Helical" evidence="1">
    <location>
        <begin position="182"/>
        <end position="202"/>
    </location>
</feature>
<dbReference type="OrthoDB" id="9968283at2"/>
<feature type="transmembrane region" description="Helical" evidence="1">
    <location>
        <begin position="57"/>
        <end position="75"/>
    </location>
</feature>
<feature type="transmembrane region" description="Helical" evidence="1">
    <location>
        <begin position="214"/>
        <end position="233"/>
    </location>
</feature>
<comment type="caution">
    <text evidence="2">The sequence shown here is derived from an EMBL/GenBank/DDBJ whole genome shotgun (WGS) entry which is preliminary data.</text>
</comment>
<gene>
    <name evidence="2" type="ORF">Mterra_02803</name>
</gene>
<feature type="transmembrane region" description="Helical" evidence="1">
    <location>
        <begin position="155"/>
        <end position="175"/>
    </location>
</feature>
<keyword evidence="1" id="KW-1133">Transmembrane helix</keyword>
<keyword evidence="3" id="KW-1185">Reference proteome</keyword>
<feature type="transmembrane region" description="Helical" evidence="1">
    <location>
        <begin position="95"/>
        <end position="113"/>
    </location>
</feature>